<evidence type="ECO:0000313" key="5">
    <source>
        <dbReference type="Proteomes" id="UP000829685"/>
    </source>
</evidence>
<dbReference type="EMBL" id="JAFIMR010000001">
    <property type="protein sequence ID" value="KAI1881179.1"/>
    <property type="molecule type" value="Genomic_DNA"/>
</dbReference>
<gene>
    <name evidence="4" type="ORF">JX265_000005</name>
</gene>
<keyword evidence="3" id="KW-0812">Transmembrane</keyword>
<keyword evidence="5" id="KW-1185">Reference proteome</keyword>
<keyword evidence="3" id="KW-1133">Transmembrane helix</keyword>
<dbReference type="OrthoDB" id="4771937at2759"/>
<feature type="transmembrane region" description="Helical" evidence="3">
    <location>
        <begin position="106"/>
        <end position="124"/>
    </location>
</feature>
<accession>A0A9P9WXP6</accession>
<proteinExistence type="predicted"/>
<protein>
    <submittedName>
        <fullName evidence="4">Uncharacterized protein</fullName>
    </submittedName>
</protein>
<keyword evidence="1" id="KW-0175">Coiled coil</keyword>
<evidence type="ECO:0000256" key="1">
    <source>
        <dbReference type="SAM" id="Coils"/>
    </source>
</evidence>
<feature type="coiled-coil region" evidence="1">
    <location>
        <begin position="127"/>
        <end position="154"/>
    </location>
</feature>
<name>A0A9P9WXP6_9PEZI</name>
<organism evidence="4 5">
    <name type="scientific">Neoarthrinium moseri</name>
    <dbReference type="NCBI Taxonomy" id="1658444"/>
    <lineage>
        <taxon>Eukaryota</taxon>
        <taxon>Fungi</taxon>
        <taxon>Dikarya</taxon>
        <taxon>Ascomycota</taxon>
        <taxon>Pezizomycotina</taxon>
        <taxon>Sordariomycetes</taxon>
        <taxon>Xylariomycetidae</taxon>
        <taxon>Amphisphaeriales</taxon>
        <taxon>Apiosporaceae</taxon>
        <taxon>Neoarthrinium</taxon>
    </lineage>
</organism>
<sequence length="168" mass="19340">MALFSKDVPEEKPEENPKDKKGKSKDKKDKKDKKGKGKEDDDKPGLKRPGTSGTENILITNRKEAMEQFAKAQRAEKVWRAKKQATAARENYTETKTHFRECFSHFKLAFTGLFAVMLAIPHLIRDKKEQRRKKADAARRARDLERKKKLEEALARQSIDTTVTKLDA</sequence>
<keyword evidence="3" id="KW-0472">Membrane</keyword>
<feature type="compositionally biased region" description="Basic residues" evidence="2">
    <location>
        <begin position="20"/>
        <end position="36"/>
    </location>
</feature>
<dbReference type="Proteomes" id="UP000829685">
    <property type="component" value="Unassembled WGS sequence"/>
</dbReference>
<feature type="compositionally biased region" description="Basic and acidic residues" evidence="2">
    <location>
        <begin position="7"/>
        <end position="19"/>
    </location>
</feature>
<evidence type="ECO:0000256" key="2">
    <source>
        <dbReference type="SAM" id="MobiDB-lite"/>
    </source>
</evidence>
<feature type="region of interest" description="Disordered" evidence="2">
    <location>
        <begin position="1"/>
        <end position="55"/>
    </location>
</feature>
<dbReference type="AlphaFoldDB" id="A0A9P9WXP6"/>
<evidence type="ECO:0000313" key="4">
    <source>
        <dbReference type="EMBL" id="KAI1881179.1"/>
    </source>
</evidence>
<comment type="caution">
    <text evidence="4">The sequence shown here is derived from an EMBL/GenBank/DDBJ whole genome shotgun (WGS) entry which is preliminary data.</text>
</comment>
<reference evidence="4" key="1">
    <citation type="submission" date="2021-03" db="EMBL/GenBank/DDBJ databases">
        <title>Revisited historic fungal species revealed as producer of novel bioactive compounds through whole genome sequencing and comparative genomics.</title>
        <authorList>
            <person name="Vignolle G.A."/>
            <person name="Hochenegger N."/>
            <person name="Mach R.L."/>
            <person name="Mach-Aigner A.R."/>
            <person name="Javad Rahimi M."/>
            <person name="Salim K.A."/>
            <person name="Chan C.M."/>
            <person name="Lim L.B.L."/>
            <person name="Cai F."/>
            <person name="Druzhinina I.S."/>
            <person name="U'Ren J.M."/>
            <person name="Derntl C."/>
        </authorList>
    </citation>
    <scope>NUCLEOTIDE SEQUENCE</scope>
    <source>
        <strain evidence="4">TUCIM 5799</strain>
    </source>
</reference>
<evidence type="ECO:0000256" key="3">
    <source>
        <dbReference type="SAM" id="Phobius"/>
    </source>
</evidence>